<dbReference type="Proteomes" id="UP001292079">
    <property type="component" value="Unassembled WGS sequence"/>
</dbReference>
<sequence length="371" mass="43542">MFKTNCRKKRKFLNTSISDILEFEYNIKSNDLLPRFHQNSNDEKGEWSSYLPLEYFDDEQFDCRTPLDWLALGVDDGVRKPVPAFCLLPINDHQHRLDIRDPEIQWKWQLSGVLDYDSCSKLWFVQKVDSNGRILGDYGKSVENEGLLPTGKVPELDTQYWIPRIQVMFLAEDPHIFAKRVATAFKSRQQHESALKYNLYLDCMPNEGIGELSNAVLKRMIFLAKGGAYSIKSGKRLDSILQNLEKEVTFEYWRSMNDIILRQLIERQKMQYCFIQLPEVKRRKIPWKGTLDIPQYDFDNIFQSFSSKSMLTKPEAIMAICKCEYECLEVRSKSLFHVSLSKYMRIEEFEQTQSMVISQVSIFLKVSIIEL</sequence>
<reference evidence="1" key="2">
    <citation type="journal article" date="2023" name="Infect Dis Poverty">
        <title>Chromosome-scale genome of the human blood fluke Schistosoma mekongi and its implications for public health.</title>
        <authorList>
            <person name="Zhou M."/>
            <person name="Xu L."/>
            <person name="Xu D."/>
            <person name="Chen W."/>
            <person name="Khan J."/>
            <person name="Hu Y."/>
            <person name="Huang H."/>
            <person name="Wei H."/>
            <person name="Zhang Y."/>
            <person name="Chusongsang P."/>
            <person name="Tanasarnprasert K."/>
            <person name="Hu X."/>
            <person name="Limpanont Y."/>
            <person name="Lv Z."/>
        </authorList>
    </citation>
    <scope>NUCLEOTIDE SEQUENCE</scope>
    <source>
        <strain evidence="1">LV_2022a</strain>
    </source>
</reference>
<evidence type="ECO:0000313" key="2">
    <source>
        <dbReference type="Proteomes" id="UP001292079"/>
    </source>
</evidence>
<keyword evidence="2" id="KW-1185">Reference proteome</keyword>
<accession>A0AAE1ZKL9</accession>
<reference evidence="1" key="1">
    <citation type="submission" date="2022-04" db="EMBL/GenBank/DDBJ databases">
        <authorList>
            <person name="Xu L."/>
            <person name="Lv Z."/>
        </authorList>
    </citation>
    <scope>NUCLEOTIDE SEQUENCE</scope>
    <source>
        <strain evidence="1">LV_2022a</strain>
    </source>
</reference>
<protein>
    <submittedName>
        <fullName evidence="1">Uncharacterized protein</fullName>
    </submittedName>
</protein>
<name>A0AAE1ZKL9_SCHME</name>
<gene>
    <name evidence="1" type="ORF">MN116_000880</name>
</gene>
<evidence type="ECO:0000313" key="1">
    <source>
        <dbReference type="EMBL" id="KAK4475605.1"/>
    </source>
</evidence>
<comment type="caution">
    <text evidence="1">The sequence shown here is derived from an EMBL/GenBank/DDBJ whole genome shotgun (WGS) entry which is preliminary data.</text>
</comment>
<organism evidence="1 2">
    <name type="scientific">Schistosoma mekongi</name>
    <name type="common">Parasitic worm</name>
    <dbReference type="NCBI Taxonomy" id="38744"/>
    <lineage>
        <taxon>Eukaryota</taxon>
        <taxon>Metazoa</taxon>
        <taxon>Spiralia</taxon>
        <taxon>Lophotrochozoa</taxon>
        <taxon>Platyhelminthes</taxon>
        <taxon>Trematoda</taxon>
        <taxon>Digenea</taxon>
        <taxon>Strigeidida</taxon>
        <taxon>Schistosomatoidea</taxon>
        <taxon>Schistosomatidae</taxon>
        <taxon>Schistosoma</taxon>
    </lineage>
</organism>
<dbReference type="EMBL" id="JALJAT010000001">
    <property type="protein sequence ID" value="KAK4475605.1"/>
    <property type="molecule type" value="Genomic_DNA"/>
</dbReference>
<proteinExistence type="predicted"/>
<dbReference type="AlphaFoldDB" id="A0AAE1ZKL9"/>